<dbReference type="EMBL" id="GDKF01002303">
    <property type="protein sequence ID" value="JAT76319.1"/>
    <property type="molecule type" value="Transcribed_RNA"/>
</dbReference>
<name>A0A1D2AAS7_AUXPR</name>
<protein>
    <submittedName>
        <fullName evidence="1">Uncharacterized protein</fullName>
    </submittedName>
</protein>
<proteinExistence type="predicted"/>
<dbReference type="AlphaFoldDB" id="A0A1D2AAS7"/>
<evidence type="ECO:0000313" key="1">
    <source>
        <dbReference type="EMBL" id="JAT76319.1"/>
    </source>
</evidence>
<reference evidence="1" key="1">
    <citation type="submission" date="2015-08" db="EMBL/GenBank/DDBJ databases">
        <authorList>
            <person name="Babu N.S."/>
            <person name="Beckwith C.J."/>
            <person name="Beseler K.G."/>
            <person name="Brison A."/>
            <person name="Carone J.V."/>
            <person name="Caskin T.P."/>
            <person name="Diamond M."/>
            <person name="Durham M.E."/>
            <person name="Foxe J.M."/>
            <person name="Go M."/>
            <person name="Henderson B.A."/>
            <person name="Jones I.B."/>
            <person name="McGettigan J.A."/>
            <person name="Micheletti S.J."/>
            <person name="Nasrallah M.E."/>
            <person name="Ortiz D."/>
            <person name="Piller C.R."/>
            <person name="Privatt S.R."/>
            <person name="Schneider S.L."/>
            <person name="Sharp S."/>
            <person name="Smith T.C."/>
            <person name="Stanton J.D."/>
            <person name="Ullery H.E."/>
            <person name="Wilson R.J."/>
            <person name="Serrano M.G."/>
            <person name="Buck G."/>
            <person name="Lee V."/>
            <person name="Wang Y."/>
            <person name="Carvalho R."/>
            <person name="Voegtly L."/>
            <person name="Shi R."/>
            <person name="Duckworth R."/>
            <person name="Johnson A."/>
            <person name="Loviza R."/>
            <person name="Walstead R."/>
            <person name="Shah Z."/>
            <person name="Kiflezghi M."/>
            <person name="Wade K."/>
            <person name="Ball S.L."/>
            <person name="Bradley K.W."/>
            <person name="Asai D.J."/>
            <person name="Bowman C.A."/>
            <person name="Russell D.A."/>
            <person name="Pope W.H."/>
            <person name="Jacobs-Sera D."/>
            <person name="Hendrix R.W."/>
            <person name="Hatfull G.F."/>
        </authorList>
    </citation>
    <scope>NUCLEOTIDE SEQUENCE</scope>
</reference>
<feature type="non-terminal residue" evidence="1">
    <location>
        <position position="1"/>
    </location>
</feature>
<organism evidence="1">
    <name type="scientific">Auxenochlorella protothecoides</name>
    <name type="common">Green microalga</name>
    <name type="synonym">Chlorella protothecoides</name>
    <dbReference type="NCBI Taxonomy" id="3075"/>
    <lineage>
        <taxon>Eukaryota</taxon>
        <taxon>Viridiplantae</taxon>
        <taxon>Chlorophyta</taxon>
        <taxon>core chlorophytes</taxon>
        <taxon>Trebouxiophyceae</taxon>
        <taxon>Chlorellales</taxon>
        <taxon>Chlorellaceae</taxon>
        <taxon>Auxenochlorella</taxon>
    </lineage>
</organism>
<accession>A0A1D2AAS7</accession>
<sequence>PISFIDRYTSMWGGDWAATACSPDAACELDGMEASCEEVLRRCSGREDTLSHSQEDLRVMGSLVLRHALGWCGNGPCLHHSLRSRVLEGNASGPRKYLFDMVMFSLLEQHLLERHGQGNWAVYTIPEASLARAECIAYSDFQGDAVLLKSATAGSAPAHPGAAISSCGRRLAGRGAHAFGIRSLSPLGASARVKAGIEKRHRSKRGLACDVPGVGTLQKKLRYEHDPSGGGLSPMHM</sequence>
<gene>
    <name evidence="1" type="ORF">g.23789</name>
</gene>